<accession>A0ABQ0GTH4</accession>
<dbReference type="InterPro" id="IPR029058">
    <property type="entry name" value="AB_hydrolase_fold"/>
</dbReference>
<evidence type="ECO:0000313" key="5">
    <source>
        <dbReference type="Proteomes" id="UP001628179"/>
    </source>
</evidence>
<evidence type="ECO:0000256" key="1">
    <source>
        <dbReference type="ARBA" id="ARBA00010088"/>
    </source>
</evidence>
<evidence type="ECO:0000313" key="4">
    <source>
        <dbReference type="EMBL" id="GAB1321050.1"/>
    </source>
</evidence>
<feature type="domain" description="Epoxide hydrolase N-terminal" evidence="3">
    <location>
        <begin position="19"/>
        <end position="134"/>
    </location>
</feature>
<reference evidence="4 5" key="1">
    <citation type="submission" date="2024-09" db="EMBL/GenBank/DDBJ databases">
        <title>Itraconazole resistance in Madurella fahalii resulting from another homologue of gene encoding cytochrome P450 14-alpha sterol demethylase (CYP51).</title>
        <authorList>
            <person name="Yoshioka I."/>
            <person name="Fahal A.H."/>
            <person name="Kaneko S."/>
            <person name="Yaguchi T."/>
        </authorList>
    </citation>
    <scope>NUCLEOTIDE SEQUENCE [LARGE SCALE GENOMIC DNA]</scope>
    <source>
        <strain evidence="4 5">IFM 68171</strain>
    </source>
</reference>
<keyword evidence="5" id="KW-1185">Reference proteome</keyword>
<dbReference type="PRINTS" id="PR00412">
    <property type="entry name" value="EPOXHYDRLASE"/>
</dbReference>
<keyword evidence="2 4" id="KW-0378">Hydrolase</keyword>
<name>A0ABQ0GTH4_9PEZI</name>
<dbReference type="PANTHER" id="PTHR21661">
    <property type="entry name" value="EPOXIDE HYDROLASE 1-RELATED"/>
    <property type="match status" value="1"/>
</dbReference>
<dbReference type="EMBL" id="BAAFSV010000006">
    <property type="protein sequence ID" value="GAB1321050.1"/>
    <property type="molecule type" value="Genomic_DNA"/>
</dbReference>
<dbReference type="InterPro" id="IPR010497">
    <property type="entry name" value="Epoxide_hydro_N"/>
</dbReference>
<evidence type="ECO:0000259" key="3">
    <source>
        <dbReference type="Pfam" id="PF06441"/>
    </source>
</evidence>
<dbReference type="GeneID" id="98182002"/>
<dbReference type="Gene3D" id="3.40.50.1820">
    <property type="entry name" value="alpha/beta hydrolase"/>
    <property type="match status" value="1"/>
</dbReference>
<organism evidence="4 5">
    <name type="scientific">Madurella fahalii</name>
    <dbReference type="NCBI Taxonomy" id="1157608"/>
    <lineage>
        <taxon>Eukaryota</taxon>
        <taxon>Fungi</taxon>
        <taxon>Dikarya</taxon>
        <taxon>Ascomycota</taxon>
        <taxon>Pezizomycotina</taxon>
        <taxon>Sordariomycetes</taxon>
        <taxon>Sordariomycetidae</taxon>
        <taxon>Sordariales</taxon>
        <taxon>Sordariales incertae sedis</taxon>
        <taxon>Madurella</taxon>
    </lineage>
</organism>
<gene>
    <name evidence="4" type="ORF">MFIFM68171_11260</name>
</gene>
<dbReference type="SUPFAM" id="SSF53474">
    <property type="entry name" value="alpha/beta-Hydrolases"/>
    <property type="match status" value="1"/>
</dbReference>
<protein>
    <submittedName>
        <fullName evidence="4">Epoxide hydrolase N-terminal domain-containing protein</fullName>
    </submittedName>
</protein>
<dbReference type="InterPro" id="IPR016292">
    <property type="entry name" value="Epoxide_hydrolase"/>
</dbReference>
<dbReference type="RefSeq" id="XP_070922780.1">
    <property type="nucleotide sequence ID" value="XM_071066679.1"/>
</dbReference>
<dbReference type="Proteomes" id="UP001628179">
    <property type="component" value="Unassembled WGS sequence"/>
</dbReference>
<dbReference type="PIRSF" id="PIRSF001112">
    <property type="entry name" value="Epoxide_hydrolase"/>
    <property type="match status" value="1"/>
</dbReference>
<comment type="similarity">
    <text evidence="1">Belongs to the peptidase S33 family.</text>
</comment>
<comment type="caution">
    <text evidence="4">The sequence shown here is derived from an EMBL/GenBank/DDBJ whole genome shotgun (WGS) entry which is preliminary data.</text>
</comment>
<proteinExistence type="inferred from homology"/>
<dbReference type="Pfam" id="PF06441">
    <property type="entry name" value="EHN"/>
    <property type="match status" value="1"/>
</dbReference>
<dbReference type="PANTHER" id="PTHR21661:SF39">
    <property type="entry name" value="HYDROLASE, PUTATIVE (AFU_ORTHOLOGUE AFUA_3G08960)-RELATED"/>
    <property type="match status" value="1"/>
</dbReference>
<evidence type="ECO:0000256" key="2">
    <source>
        <dbReference type="ARBA" id="ARBA00022801"/>
    </source>
</evidence>
<sequence>MDLSKFGILPGTARKDIVSPFTVNIPDAEIERLKTLITHSKVPSACYENALPDGSRKLGLRRAWLVEAQRVWETEFNWRSREGQINALPNFTAPVPLPNTSHEINIHFLALFSSNPSATPVLLMHGWPGSPLEFLPLLKHILSTYPDPSSLPYHLIVPSLPGFAFSDAFPGDQHYGMTDVAHAMDHLMTSALGLKQYVVQGGDIGSYVGRIMTARFDGCKGALLNFIPLTPPEGADVLKDTNETEKKGLQRTEWFRSNAIAYAMMHSTRPATAGLVLGSSPLALLAWVAEKFLDWTDPRSFLEDGELADGGKCSRRLMDEVLASVSLYWLTGRGHTSLYAYRELVPPPGESFKVFFGPEYRIQEPKVLGISYFPFEIALVPRKWVEASENLVFWRDHSVGGHFAALEQPRVLLEDLEAFVAGFAAQKWS</sequence>
<dbReference type="GO" id="GO:0016787">
    <property type="term" value="F:hydrolase activity"/>
    <property type="evidence" value="ECO:0007669"/>
    <property type="project" value="UniProtKB-KW"/>
</dbReference>
<dbReference type="InterPro" id="IPR000639">
    <property type="entry name" value="Epox_hydrolase-like"/>
</dbReference>